<keyword evidence="4" id="KW-0489">Methyltransferase</keyword>
<evidence type="ECO:0000313" key="5">
    <source>
        <dbReference type="Proteomes" id="UP000476030"/>
    </source>
</evidence>
<dbReference type="Proteomes" id="UP000476030">
    <property type="component" value="Unassembled WGS sequence"/>
</dbReference>
<dbReference type="PANTHER" id="PTHR11579:SF18">
    <property type="entry name" value="PROTEIN-L-ISOASPARTATE O-METHYLTRANSFERASE"/>
    <property type="match status" value="1"/>
</dbReference>
<dbReference type="CDD" id="cd02440">
    <property type="entry name" value="AdoMet_MTases"/>
    <property type="match status" value="1"/>
</dbReference>
<proteinExistence type="inferred from homology"/>
<evidence type="ECO:0000256" key="2">
    <source>
        <dbReference type="ARBA" id="ARBA00013346"/>
    </source>
</evidence>
<evidence type="ECO:0000313" key="4">
    <source>
        <dbReference type="EMBL" id="MZR30873.1"/>
    </source>
</evidence>
<reference evidence="4 5" key="1">
    <citation type="submission" date="2019-12" db="EMBL/GenBank/DDBJ databases">
        <title>Snethiella sp. nov. sp. isolated from sea sand.</title>
        <authorList>
            <person name="Kim J."/>
            <person name="Jeong S.E."/>
            <person name="Jung H.S."/>
            <person name="Jeon C.O."/>
        </authorList>
    </citation>
    <scope>NUCLEOTIDE SEQUENCE [LARGE SCALE GENOMIC DNA]</scope>
    <source>
        <strain evidence="4 5">DP05</strain>
    </source>
</reference>
<dbReference type="GO" id="GO:0032259">
    <property type="term" value="P:methylation"/>
    <property type="evidence" value="ECO:0007669"/>
    <property type="project" value="UniProtKB-KW"/>
</dbReference>
<dbReference type="InterPro" id="IPR029063">
    <property type="entry name" value="SAM-dependent_MTases_sf"/>
</dbReference>
<accession>A0A6L8W8P8</accession>
<dbReference type="Gene3D" id="3.40.50.150">
    <property type="entry name" value="Vaccinia Virus protein VP39"/>
    <property type="match status" value="1"/>
</dbReference>
<dbReference type="InterPro" id="IPR000682">
    <property type="entry name" value="PCMT"/>
</dbReference>
<dbReference type="AlphaFoldDB" id="A0A6L8W8P8"/>
<evidence type="ECO:0000256" key="3">
    <source>
        <dbReference type="ARBA" id="ARBA00030757"/>
    </source>
</evidence>
<gene>
    <name evidence="4" type="ORF">GQE98_09525</name>
</gene>
<organism evidence="4 5">
    <name type="scientific">Sneathiella litorea</name>
    <dbReference type="NCBI Taxonomy" id="2606216"/>
    <lineage>
        <taxon>Bacteria</taxon>
        <taxon>Pseudomonadati</taxon>
        <taxon>Pseudomonadota</taxon>
        <taxon>Alphaproteobacteria</taxon>
        <taxon>Sneathiellales</taxon>
        <taxon>Sneathiellaceae</taxon>
        <taxon>Sneathiella</taxon>
    </lineage>
</organism>
<dbReference type="PANTHER" id="PTHR11579">
    <property type="entry name" value="PROTEIN-L-ISOASPARTATE O-METHYLTRANSFERASE"/>
    <property type="match status" value="1"/>
</dbReference>
<dbReference type="Pfam" id="PF01135">
    <property type="entry name" value="PCMT"/>
    <property type="match status" value="1"/>
</dbReference>
<dbReference type="SUPFAM" id="SSF53335">
    <property type="entry name" value="S-adenosyl-L-methionine-dependent methyltransferases"/>
    <property type="match status" value="1"/>
</dbReference>
<protein>
    <recommendedName>
        <fullName evidence="2">Protein-L-isoaspartate O-methyltransferase</fullName>
    </recommendedName>
    <alternativeName>
        <fullName evidence="3">Protein L-isoaspartyl methyltransferase</fullName>
    </alternativeName>
</protein>
<dbReference type="GO" id="GO:0005737">
    <property type="term" value="C:cytoplasm"/>
    <property type="evidence" value="ECO:0007669"/>
    <property type="project" value="TreeGrafter"/>
</dbReference>
<name>A0A6L8W8P8_9PROT</name>
<dbReference type="GO" id="GO:0004719">
    <property type="term" value="F:protein-L-isoaspartate (D-aspartate) O-methyltransferase activity"/>
    <property type="evidence" value="ECO:0007669"/>
    <property type="project" value="InterPro"/>
</dbReference>
<evidence type="ECO:0000256" key="1">
    <source>
        <dbReference type="ARBA" id="ARBA00005369"/>
    </source>
</evidence>
<comment type="caution">
    <text evidence="4">The sequence shown here is derived from an EMBL/GenBank/DDBJ whole genome shotgun (WGS) entry which is preliminary data.</text>
</comment>
<keyword evidence="4" id="KW-0808">Transferase</keyword>
<keyword evidence="5" id="KW-1185">Reference proteome</keyword>
<dbReference type="RefSeq" id="WP_161315415.1">
    <property type="nucleotide sequence ID" value="NZ_WTUW01000002.1"/>
</dbReference>
<sequence>MISEKFAEARHHMVLSQLRPNRVTNDRVAEAMDTVPREEFVPKELRGVAYLDEDLEVAPGRFIVEPRVFGRLLQEADIQSTDVVLDIGCGTGYSSAVLGFLAQAVVAIESDPALVETASEILSRLESDNVAVVEGTLADGNAKQGPYNVIHINGAITTAPQSLLDQLAEGGRLICVLGSNPGVATVYRRQGSNFFPRAVFDASVPALPDLMSATSFEF</sequence>
<comment type="similarity">
    <text evidence="1">Belongs to the methyltransferase superfamily. L-isoaspartyl/D-aspartyl protein methyltransferase family.</text>
</comment>
<dbReference type="EMBL" id="WTUW01000002">
    <property type="protein sequence ID" value="MZR30873.1"/>
    <property type="molecule type" value="Genomic_DNA"/>
</dbReference>